<reference evidence="3 4" key="1">
    <citation type="submission" date="2024-05" db="EMBL/GenBank/DDBJ databases">
        <authorList>
            <person name="Liu Q."/>
            <person name="Xin Y.-H."/>
        </authorList>
    </citation>
    <scope>NUCLEOTIDE SEQUENCE [LARGE SCALE GENOMIC DNA]</scope>
    <source>
        <strain evidence="3 4">CGMCC 1.10181</strain>
    </source>
</reference>
<dbReference type="GO" id="GO:0032259">
    <property type="term" value="P:methylation"/>
    <property type="evidence" value="ECO:0007669"/>
    <property type="project" value="UniProtKB-KW"/>
</dbReference>
<protein>
    <submittedName>
        <fullName evidence="3">Class I SAM-dependent methyltransferase</fullName>
        <ecNumber evidence="3">2.1.-.-</ecNumber>
    </submittedName>
</protein>
<comment type="caution">
    <text evidence="3">The sequence shown here is derived from an EMBL/GenBank/DDBJ whole genome shotgun (WGS) entry which is preliminary data.</text>
</comment>
<keyword evidence="1" id="KW-1133">Transmembrane helix</keyword>
<feature type="transmembrane region" description="Helical" evidence="1">
    <location>
        <begin position="20"/>
        <end position="42"/>
    </location>
</feature>
<dbReference type="EC" id="2.1.-.-" evidence="3"/>
<dbReference type="Proteomes" id="UP001419910">
    <property type="component" value="Unassembled WGS sequence"/>
</dbReference>
<keyword evidence="4" id="KW-1185">Reference proteome</keyword>
<dbReference type="EMBL" id="JBDIME010000020">
    <property type="protein sequence ID" value="MEN2791730.1"/>
    <property type="molecule type" value="Genomic_DNA"/>
</dbReference>
<name>A0ABU9Y7F2_9SPHN</name>
<keyword evidence="1" id="KW-0812">Transmembrane</keyword>
<keyword evidence="1" id="KW-0472">Membrane</keyword>
<evidence type="ECO:0000259" key="2">
    <source>
        <dbReference type="Pfam" id="PF13649"/>
    </source>
</evidence>
<dbReference type="SUPFAM" id="SSF53335">
    <property type="entry name" value="S-adenosyl-L-methionine-dependent methyltransferases"/>
    <property type="match status" value="1"/>
</dbReference>
<keyword evidence="3" id="KW-0808">Transferase</keyword>
<keyword evidence="3" id="KW-0489">Methyltransferase</keyword>
<dbReference type="InterPro" id="IPR041698">
    <property type="entry name" value="Methyltransf_25"/>
</dbReference>
<gene>
    <name evidence="3" type="ORF">ABC974_19015</name>
</gene>
<dbReference type="PANTHER" id="PTHR45277:SF1">
    <property type="entry name" value="EXPRESSED PROTEIN"/>
    <property type="match status" value="1"/>
</dbReference>
<dbReference type="RefSeq" id="WP_343892631.1">
    <property type="nucleotide sequence ID" value="NZ_BAAAEH010000061.1"/>
</dbReference>
<evidence type="ECO:0000313" key="4">
    <source>
        <dbReference type="Proteomes" id="UP001419910"/>
    </source>
</evidence>
<accession>A0ABU9Y7F2</accession>
<dbReference type="Pfam" id="PF13649">
    <property type="entry name" value="Methyltransf_25"/>
    <property type="match status" value="1"/>
</dbReference>
<dbReference type="Gene3D" id="3.40.50.150">
    <property type="entry name" value="Vaccinia Virus protein VP39"/>
    <property type="match status" value="1"/>
</dbReference>
<evidence type="ECO:0000256" key="1">
    <source>
        <dbReference type="SAM" id="Phobius"/>
    </source>
</evidence>
<organism evidence="3 4">
    <name type="scientific">Sphingomonas oligophenolica</name>
    <dbReference type="NCBI Taxonomy" id="301154"/>
    <lineage>
        <taxon>Bacteria</taxon>
        <taxon>Pseudomonadati</taxon>
        <taxon>Pseudomonadota</taxon>
        <taxon>Alphaproteobacteria</taxon>
        <taxon>Sphingomonadales</taxon>
        <taxon>Sphingomonadaceae</taxon>
        <taxon>Sphingomonas</taxon>
    </lineage>
</organism>
<evidence type="ECO:0000313" key="3">
    <source>
        <dbReference type="EMBL" id="MEN2791730.1"/>
    </source>
</evidence>
<sequence>MKKRENYGIDAPGVARNLVVAAVILLGILVGARLFGSAPWLAPLLPTIRATGIICLAMSLWMVSSSLWFKHIVMRHLLDAHSWRGDEQVLDVGCGRGLVAVGAARRLGPGGRVHGLDLWQARDLSNNVPDNAMANAEAAGVADRLVIDTGDMRAMPYADGQFDVIVSMTAIHNIDDRDGRTRAIAEIWRVTKPGGQILIYDIRHTRAYAGQLKALGAADLRMSGPILLWGVFGRRFSAMKPA</sequence>
<feature type="domain" description="Methyltransferase" evidence="2">
    <location>
        <begin position="89"/>
        <end position="195"/>
    </location>
</feature>
<dbReference type="InterPro" id="IPR029063">
    <property type="entry name" value="SAM-dependent_MTases_sf"/>
</dbReference>
<dbReference type="GO" id="GO:0008168">
    <property type="term" value="F:methyltransferase activity"/>
    <property type="evidence" value="ECO:0007669"/>
    <property type="project" value="UniProtKB-KW"/>
</dbReference>
<proteinExistence type="predicted"/>
<dbReference type="CDD" id="cd02440">
    <property type="entry name" value="AdoMet_MTases"/>
    <property type="match status" value="1"/>
</dbReference>
<feature type="transmembrane region" description="Helical" evidence="1">
    <location>
        <begin position="48"/>
        <end position="69"/>
    </location>
</feature>
<dbReference type="PANTHER" id="PTHR45277">
    <property type="entry name" value="EXPRESSED PROTEIN"/>
    <property type="match status" value="1"/>
</dbReference>